<keyword evidence="2" id="KW-1185">Reference proteome</keyword>
<gene>
    <name evidence="1" type="ORF">M9H77_08790</name>
</gene>
<evidence type="ECO:0000313" key="2">
    <source>
        <dbReference type="Proteomes" id="UP001060085"/>
    </source>
</evidence>
<evidence type="ECO:0000313" key="1">
    <source>
        <dbReference type="EMBL" id="KAI5677840.1"/>
    </source>
</evidence>
<dbReference type="EMBL" id="CM044702">
    <property type="protein sequence ID" value="KAI5677840.1"/>
    <property type="molecule type" value="Genomic_DNA"/>
</dbReference>
<organism evidence="1 2">
    <name type="scientific">Catharanthus roseus</name>
    <name type="common">Madagascar periwinkle</name>
    <name type="synonym">Vinca rosea</name>
    <dbReference type="NCBI Taxonomy" id="4058"/>
    <lineage>
        <taxon>Eukaryota</taxon>
        <taxon>Viridiplantae</taxon>
        <taxon>Streptophyta</taxon>
        <taxon>Embryophyta</taxon>
        <taxon>Tracheophyta</taxon>
        <taxon>Spermatophyta</taxon>
        <taxon>Magnoliopsida</taxon>
        <taxon>eudicotyledons</taxon>
        <taxon>Gunneridae</taxon>
        <taxon>Pentapetalae</taxon>
        <taxon>asterids</taxon>
        <taxon>lamiids</taxon>
        <taxon>Gentianales</taxon>
        <taxon>Apocynaceae</taxon>
        <taxon>Rauvolfioideae</taxon>
        <taxon>Vinceae</taxon>
        <taxon>Catharanthinae</taxon>
        <taxon>Catharanthus</taxon>
    </lineage>
</organism>
<comment type="caution">
    <text evidence="1">The sequence shown here is derived from an EMBL/GenBank/DDBJ whole genome shotgun (WGS) entry which is preliminary data.</text>
</comment>
<protein>
    <submittedName>
        <fullName evidence="1">Uncharacterized protein</fullName>
    </submittedName>
</protein>
<reference evidence="2" key="1">
    <citation type="journal article" date="2023" name="Nat. Plants">
        <title>Single-cell RNA sequencing provides a high-resolution roadmap for understanding the multicellular compartmentation of specialized metabolism.</title>
        <authorList>
            <person name="Sun S."/>
            <person name="Shen X."/>
            <person name="Li Y."/>
            <person name="Li Y."/>
            <person name="Wang S."/>
            <person name="Li R."/>
            <person name="Zhang H."/>
            <person name="Shen G."/>
            <person name="Guo B."/>
            <person name="Wei J."/>
            <person name="Xu J."/>
            <person name="St-Pierre B."/>
            <person name="Chen S."/>
            <person name="Sun C."/>
        </authorList>
    </citation>
    <scope>NUCLEOTIDE SEQUENCE [LARGE SCALE GENOMIC DNA]</scope>
</reference>
<dbReference type="Proteomes" id="UP001060085">
    <property type="component" value="Linkage Group LG02"/>
</dbReference>
<sequence length="116" mass="12885">MRLEGIQEEAEGAQQNRIQEHGDQGPEKHTGEFRSFIEWVTVEDGQGVRTVGTLCPTASKEETVGLYTILPVLDEELKAKAERLHIETDSPIPTDEHLMFEATGGCNKGHIYSFSS</sequence>
<accession>A0ACC0BYV0</accession>
<name>A0ACC0BYV0_CATRO</name>
<proteinExistence type="predicted"/>